<feature type="domain" description="Soluble ligand binding" evidence="16">
    <location>
        <begin position="231"/>
        <end position="280"/>
    </location>
</feature>
<keyword evidence="4" id="KW-1134">Transmembrane beta strand</keyword>
<evidence type="ECO:0000256" key="1">
    <source>
        <dbReference type="ARBA" id="ARBA00004571"/>
    </source>
</evidence>
<proteinExistence type="inferred from homology"/>
<evidence type="ECO:0000256" key="3">
    <source>
        <dbReference type="ARBA" id="ARBA00022448"/>
    </source>
</evidence>
<sequence>MVYKARALPVELQPPPVTDIRDVALPQLASVQAPSDVIMPGDLLEVSVLTGLDIKDTAISCRVDDEGNIQVPPIGKVMVGGMRFPDAERAIAQAAIERDVYRRPTVTIKRVQSRTYRITVAGAVAKPGVYDIPAAQADLLTALVQAEGLKPDADPIVEIRRSGSSGSLAPAFDSKVGNAPGQLTSFTEATAPGESIKVDLRSAGQNDQSLQEYRLQDGDVVFVPPRKLDPIYVDGLVNKPGMYDFPAAQDLRLLDAIALAGGCSNPLAEKVWIVRQIRGRSEPVLIRANLRTAAKNPAENLRIAPGDVITVEETFGTFVYNLLKGFVHVGGTVPLN</sequence>
<dbReference type="KEGG" id="ttf:THTE_4172"/>
<dbReference type="GO" id="GO:0006811">
    <property type="term" value="P:monoatomic ion transport"/>
    <property type="evidence" value="ECO:0007669"/>
    <property type="project" value="UniProtKB-KW"/>
</dbReference>
<dbReference type="Gene3D" id="3.10.560.10">
    <property type="entry name" value="Outer membrane lipoprotein wza domain like"/>
    <property type="match status" value="2"/>
</dbReference>
<dbReference type="AlphaFoldDB" id="A0A286RLD5"/>
<evidence type="ECO:0000256" key="5">
    <source>
        <dbReference type="ARBA" id="ARBA00022597"/>
    </source>
</evidence>
<evidence type="ECO:0000259" key="15">
    <source>
        <dbReference type="Pfam" id="PF02563"/>
    </source>
</evidence>
<dbReference type="InterPro" id="IPR003715">
    <property type="entry name" value="Poly_export_N"/>
</dbReference>
<dbReference type="Pfam" id="PF02563">
    <property type="entry name" value="Poly_export"/>
    <property type="match status" value="1"/>
</dbReference>
<dbReference type="Pfam" id="PF22461">
    <property type="entry name" value="SLBB_2"/>
    <property type="match status" value="1"/>
</dbReference>
<keyword evidence="19" id="KW-1185">Reference proteome</keyword>
<keyword evidence="12" id="KW-0564">Palmitate</keyword>
<evidence type="ECO:0000259" key="16">
    <source>
        <dbReference type="Pfam" id="PF10531"/>
    </source>
</evidence>
<keyword evidence="7" id="KW-0732">Signal</keyword>
<evidence type="ECO:0000313" key="19">
    <source>
        <dbReference type="Proteomes" id="UP000215086"/>
    </source>
</evidence>
<evidence type="ECO:0000256" key="14">
    <source>
        <dbReference type="ARBA" id="ARBA00023288"/>
    </source>
</evidence>
<protein>
    <submittedName>
        <fullName evidence="18">Capsule polysaccharide export protein</fullName>
    </submittedName>
</protein>
<keyword evidence="8" id="KW-0625">Polysaccharide transport</keyword>
<keyword evidence="9" id="KW-0406">Ion transport</keyword>
<evidence type="ECO:0000256" key="4">
    <source>
        <dbReference type="ARBA" id="ARBA00022452"/>
    </source>
</evidence>
<keyword evidence="11" id="KW-0472">Membrane</keyword>
<dbReference type="Gene3D" id="3.30.1950.10">
    <property type="entry name" value="wza like domain"/>
    <property type="match status" value="1"/>
</dbReference>
<dbReference type="InterPro" id="IPR019554">
    <property type="entry name" value="Soluble_ligand-bd"/>
</dbReference>
<evidence type="ECO:0000256" key="11">
    <source>
        <dbReference type="ARBA" id="ARBA00023136"/>
    </source>
</evidence>
<keyword evidence="13" id="KW-0998">Cell outer membrane</keyword>
<evidence type="ECO:0000256" key="8">
    <source>
        <dbReference type="ARBA" id="ARBA00023047"/>
    </source>
</evidence>
<organism evidence="18 19">
    <name type="scientific">Thermogutta terrifontis</name>
    <dbReference type="NCBI Taxonomy" id="1331910"/>
    <lineage>
        <taxon>Bacteria</taxon>
        <taxon>Pseudomonadati</taxon>
        <taxon>Planctomycetota</taxon>
        <taxon>Planctomycetia</taxon>
        <taxon>Pirellulales</taxon>
        <taxon>Thermoguttaceae</taxon>
        <taxon>Thermogutta</taxon>
    </lineage>
</organism>
<keyword evidence="3" id="KW-0813">Transport</keyword>
<comment type="similarity">
    <text evidence="2">Belongs to the BexD/CtrA/VexA family.</text>
</comment>
<keyword evidence="5" id="KW-0762">Sugar transport</keyword>
<dbReference type="Pfam" id="PF10531">
    <property type="entry name" value="SLBB"/>
    <property type="match status" value="1"/>
</dbReference>
<evidence type="ECO:0000256" key="9">
    <source>
        <dbReference type="ARBA" id="ARBA00023065"/>
    </source>
</evidence>
<feature type="domain" description="SLBB" evidence="17">
    <location>
        <begin position="117"/>
        <end position="223"/>
    </location>
</feature>
<evidence type="ECO:0000256" key="10">
    <source>
        <dbReference type="ARBA" id="ARBA00023114"/>
    </source>
</evidence>
<evidence type="ECO:0000256" key="12">
    <source>
        <dbReference type="ARBA" id="ARBA00023139"/>
    </source>
</evidence>
<dbReference type="PANTHER" id="PTHR33619">
    <property type="entry name" value="POLYSACCHARIDE EXPORT PROTEIN GFCE-RELATED"/>
    <property type="match status" value="1"/>
</dbReference>
<gene>
    <name evidence="18" type="ORF">THTE_4172</name>
</gene>
<feature type="domain" description="Polysaccharide export protein N-terminal" evidence="15">
    <location>
        <begin position="33"/>
        <end position="109"/>
    </location>
</feature>
<evidence type="ECO:0000313" key="18">
    <source>
        <dbReference type="EMBL" id="ASV76773.1"/>
    </source>
</evidence>
<evidence type="ECO:0000256" key="7">
    <source>
        <dbReference type="ARBA" id="ARBA00022729"/>
    </source>
</evidence>
<reference evidence="18 19" key="1">
    <citation type="journal article" name="Front. Microbiol.">
        <title>Sugar Metabolism of the First Thermophilic Planctomycete Thermogutta terrifontis: Comparative Genomic and Transcriptomic Approaches.</title>
        <authorList>
            <person name="Elcheninov A.G."/>
            <person name="Menzel P."/>
            <person name="Gudbergsdottir S.R."/>
            <person name="Slesarev A.I."/>
            <person name="Kadnikov V.V."/>
            <person name="Krogh A."/>
            <person name="Bonch-Osmolovskaya E.A."/>
            <person name="Peng X."/>
            <person name="Kublanov I.V."/>
        </authorList>
    </citation>
    <scope>NUCLEOTIDE SEQUENCE [LARGE SCALE GENOMIC DNA]</scope>
    <source>
        <strain evidence="18 19">R1</strain>
    </source>
</reference>
<comment type="subcellular location">
    <subcellularLocation>
        <location evidence="1">Cell outer membrane</location>
        <topology evidence="1">Multi-pass membrane protein</topology>
    </subcellularLocation>
</comment>
<dbReference type="GO" id="GO:0009279">
    <property type="term" value="C:cell outer membrane"/>
    <property type="evidence" value="ECO:0007669"/>
    <property type="project" value="UniProtKB-SubCell"/>
</dbReference>
<dbReference type="Proteomes" id="UP000215086">
    <property type="component" value="Chromosome"/>
</dbReference>
<dbReference type="InterPro" id="IPR049712">
    <property type="entry name" value="Poly_export"/>
</dbReference>
<keyword evidence="6" id="KW-0812">Transmembrane</keyword>
<dbReference type="RefSeq" id="WP_168175884.1">
    <property type="nucleotide sequence ID" value="NZ_CP018477.1"/>
</dbReference>
<evidence type="ECO:0000256" key="6">
    <source>
        <dbReference type="ARBA" id="ARBA00022692"/>
    </source>
</evidence>
<accession>A0A286RLD5</accession>
<evidence type="ECO:0000259" key="17">
    <source>
        <dbReference type="Pfam" id="PF22461"/>
    </source>
</evidence>
<dbReference type="EMBL" id="CP018477">
    <property type="protein sequence ID" value="ASV76773.1"/>
    <property type="molecule type" value="Genomic_DNA"/>
</dbReference>
<keyword evidence="10" id="KW-0626">Porin</keyword>
<dbReference type="InterPro" id="IPR054765">
    <property type="entry name" value="SLBB_dom"/>
</dbReference>
<dbReference type="PANTHER" id="PTHR33619:SF3">
    <property type="entry name" value="POLYSACCHARIDE EXPORT PROTEIN GFCE-RELATED"/>
    <property type="match status" value="1"/>
</dbReference>
<dbReference type="GO" id="GO:0046930">
    <property type="term" value="C:pore complex"/>
    <property type="evidence" value="ECO:0007669"/>
    <property type="project" value="UniProtKB-KW"/>
</dbReference>
<evidence type="ECO:0000256" key="13">
    <source>
        <dbReference type="ARBA" id="ARBA00023237"/>
    </source>
</evidence>
<dbReference type="GO" id="GO:0015159">
    <property type="term" value="F:polysaccharide transmembrane transporter activity"/>
    <property type="evidence" value="ECO:0007669"/>
    <property type="project" value="InterPro"/>
</dbReference>
<name>A0A286RLD5_9BACT</name>
<evidence type="ECO:0000256" key="2">
    <source>
        <dbReference type="ARBA" id="ARBA00009450"/>
    </source>
</evidence>
<dbReference type="GO" id="GO:0015288">
    <property type="term" value="F:porin activity"/>
    <property type="evidence" value="ECO:0007669"/>
    <property type="project" value="UniProtKB-KW"/>
</dbReference>
<keyword evidence="14" id="KW-0449">Lipoprotein</keyword>